<dbReference type="AlphaFoldDB" id="A0A7Y6K9C5"/>
<accession>A0A7Y6K9C5</accession>
<organism evidence="2 3">
    <name type="scientific">Paraburkholderia youngii</name>
    <dbReference type="NCBI Taxonomy" id="2782701"/>
    <lineage>
        <taxon>Bacteria</taxon>
        <taxon>Pseudomonadati</taxon>
        <taxon>Pseudomonadota</taxon>
        <taxon>Betaproteobacteria</taxon>
        <taxon>Burkholderiales</taxon>
        <taxon>Burkholderiaceae</taxon>
        <taxon>Paraburkholderia</taxon>
    </lineage>
</organism>
<protein>
    <submittedName>
        <fullName evidence="2">Uncharacterized protein</fullName>
    </submittedName>
</protein>
<evidence type="ECO:0000313" key="2">
    <source>
        <dbReference type="EMBL" id="NUY05563.1"/>
    </source>
</evidence>
<evidence type="ECO:0000313" key="3">
    <source>
        <dbReference type="Proteomes" id="UP000594380"/>
    </source>
</evidence>
<dbReference type="RefSeq" id="WP_176112091.1">
    <property type="nucleotide sequence ID" value="NZ_JAALDK010000003.1"/>
</dbReference>
<name>A0A7Y6K9C5_9BURK</name>
<dbReference type="GeneID" id="301106359"/>
<comment type="caution">
    <text evidence="2">The sequence shown here is derived from an EMBL/GenBank/DDBJ whole genome shotgun (WGS) entry which is preliminary data.</text>
</comment>
<dbReference type="Proteomes" id="UP000594380">
    <property type="component" value="Unassembled WGS sequence"/>
</dbReference>
<gene>
    <name evidence="2" type="ORF">G5S42_39090</name>
</gene>
<sequence length="75" mass="8074">MSGTGVHVDTESEMFRDTTDREQVRIGNCLSEREFETACVTAYDARLDAVPNGGKTSAGAAPLALIEGRRSSRPD</sequence>
<evidence type="ECO:0000256" key="1">
    <source>
        <dbReference type="SAM" id="MobiDB-lite"/>
    </source>
</evidence>
<reference evidence="2 3" key="1">
    <citation type="submission" date="2020-02" db="EMBL/GenBank/DDBJ databases">
        <title>Paraburkholderia simonii sp. nov. and Paraburkholderia youngii sp. nov. Brazilian and Mexican Mimosa-associated rhizobia.</title>
        <authorList>
            <person name="Mavima L."/>
            <person name="Beukes C.W."/>
            <person name="Chan W.Y."/>
            <person name="Palmer M."/>
            <person name="De Meyer S.E."/>
            <person name="James E.K."/>
            <person name="Venter S.N."/>
            <person name="Steenkamp E.T."/>
        </authorList>
    </citation>
    <scope>NUCLEOTIDE SEQUENCE [LARGE SCALE GENOMIC DNA]</scope>
    <source>
        <strain evidence="2 3">JPY169</strain>
    </source>
</reference>
<feature type="region of interest" description="Disordered" evidence="1">
    <location>
        <begin position="50"/>
        <end position="75"/>
    </location>
</feature>
<proteinExistence type="predicted"/>
<dbReference type="EMBL" id="JAALDK010000003">
    <property type="protein sequence ID" value="NUY05563.1"/>
    <property type="molecule type" value="Genomic_DNA"/>
</dbReference>